<sequence length="181" mass="19821">MLPPRDPEPHLVIPQCRVIPVPTSFFEVKHDGLALKLDNNPIIISCGFKVGLNFQWKRLKYIDCAATPIKLGLGATRKSRSLMISKNDSISAHAPGITTVVFRTDGATFCMVRLPATGRKRVSLSLLPKIILNYYENLSTSSRTGSPVDPRSSPRNSSGGKLSMDISLLSMSSYDPPPLNK</sequence>
<gene>
    <name evidence="2" type="ORF">AJ78_03742</name>
</gene>
<dbReference type="Proteomes" id="UP000182235">
    <property type="component" value="Unassembled WGS sequence"/>
</dbReference>
<dbReference type="AlphaFoldDB" id="A0A1J9QLJ5"/>
<feature type="region of interest" description="Disordered" evidence="1">
    <location>
        <begin position="140"/>
        <end position="181"/>
    </location>
</feature>
<accession>A0A1J9QLJ5</accession>
<feature type="compositionally biased region" description="Low complexity" evidence="1">
    <location>
        <begin position="162"/>
        <end position="173"/>
    </location>
</feature>
<dbReference type="VEuPathDB" id="FungiDB:AJ78_03742"/>
<evidence type="ECO:0000313" key="2">
    <source>
        <dbReference type="EMBL" id="OJD16069.1"/>
    </source>
</evidence>
<reference evidence="2 3" key="1">
    <citation type="submission" date="2015-07" db="EMBL/GenBank/DDBJ databases">
        <title>Emmonsia species relationships and genome sequence.</title>
        <authorList>
            <consortium name="The Broad Institute Genomics Platform"/>
            <person name="Cuomo C.A."/>
            <person name="Munoz J.F."/>
            <person name="Imamovic A."/>
            <person name="Priest M.E."/>
            <person name="Young S."/>
            <person name="Clay O.K."/>
            <person name="McEwen J.G."/>
        </authorList>
    </citation>
    <scope>NUCLEOTIDE SEQUENCE [LARGE SCALE GENOMIC DNA]</scope>
    <source>
        <strain evidence="2 3">UAMH 9510</strain>
    </source>
</reference>
<name>A0A1J9QLJ5_9EURO</name>
<dbReference type="EMBL" id="LGRN01000124">
    <property type="protein sequence ID" value="OJD16069.1"/>
    <property type="molecule type" value="Genomic_DNA"/>
</dbReference>
<organism evidence="2 3">
    <name type="scientific">Emergomyces pasteurianus Ep9510</name>
    <dbReference type="NCBI Taxonomy" id="1447872"/>
    <lineage>
        <taxon>Eukaryota</taxon>
        <taxon>Fungi</taxon>
        <taxon>Dikarya</taxon>
        <taxon>Ascomycota</taxon>
        <taxon>Pezizomycotina</taxon>
        <taxon>Eurotiomycetes</taxon>
        <taxon>Eurotiomycetidae</taxon>
        <taxon>Onygenales</taxon>
        <taxon>Ajellomycetaceae</taxon>
        <taxon>Emergomyces</taxon>
    </lineage>
</organism>
<keyword evidence="3" id="KW-1185">Reference proteome</keyword>
<evidence type="ECO:0000313" key="3">
    <source>
        <dbReference type="Proteomes" id="UP000182235"/>
    </source>
</evidence>
<comment type="caution">
    <text evidence="2">The sequence shown here is derived from an EMBL/GenBank/DDBJ whole genome shotgun (WGS) entry which is preliminary data.</text>
</comment>
<evidence type="ECO:0000256" key="1">
    <source>
        <dbReference type="SAM" id="MobiDB-lite"/>
    </source>
</evidence>
<protein>
    <submittedName>
        <fullName evidence="2">Uncharacterized protein</fullName>
    </submittedName>
</protein>
<proteinExistence type="predicted"/>